<dbReference type="EMBL" id="KV454408">
    <property type="protein sequence ID" value="ODQ66486.1"/>
    <property type="molecule type" value="Genomic_DNA"/>
</dbReference>
<dbReference type="Proteomes" id="UP000095009">
    <property type="component" value="Unassembled WGS sequence"/>
</dbReference>
<keyword evidence="2" id="KW-0812">Transmembrane</keyword>
<keyword evidence="4" id="KW-1185">Reference proteome</keyword>
<gene>
    <name evidence="3" type="ORF">NADFUDRAFT_7685</name>
</gene>
<keyword evidence="2" id="KW-1133">Transmembrane helix</keyword>
<dbReference type="STRING" id="857566.A0A1E3PM15"/>
<feature type="non-terminal residue" evidence="3">
    <location>
        <position position="1"/>
    </location>
</feature>
<feature type="region of interest" description="Disordered" evidence="1">
    <location>
        <begin position="447"/>
        <end position="485"/>
    </location>
</feature>
<feature type="transmembrane region" description="Helical" evidence="2">
    <location>
        <begin position="166"/>
        <end position="188"/>
    </location>
</feature>
<protein>
    <submittedName>
        <fullName evidence="3">Uncharacterized protein</fullName>
    </submittedName>
</protein>
<organism evidence="3 4">
    <name type="scientific">Nadsonia fulvescens var. elongata DSM 6958</name>
    <dbReference type="NCBI Taxonomy" id="857566"/>
    <lineage>
        <taxon>Eukaryota</taxon>
        <taxon>Fungi</taxon>
        <taxon>Dikarya</taxon>
        <taxon>Ascomycota</taxon>
        <taxon>Saccharomycotina</taxon>
        <taxon>Dipodascomycetes</taxon>
        <taxon>Dipodascales</taxon>
        <taxon>Dipodascales incertae sedis</taxon>
        <taxon>Nadsonia</taxon>
    </lineage>
</organism>
<feature type="non-terminal residue" evidence="3">
    <location>
        <position position="715"/>
    </location>
</feature>
<feature type="transmembrane region" description="Helical" evidence="2">
    <location>
        <begin position="200"/>
        <end position="221"/>
    </location>
</feature>
<name>A0A1E3PM15_9ASCO</name>
<proteinExistence type="predicted"/>
<feature type="region of interest" description="Disordered" evidence="1">
    <location>
        <begin position="379"/>
        <end position="400"/>
    </location>
</feature>
<feature type="compositionally biased region" description="Low complexity" evidence="1">
    <location>
        <begin position="447"/>
        <end position="469"/>
    </location>
</feature>
<reference evidence="3 4" key="1">
    <citation type="journal article" date="2016" name="Proc. Natl. Acad. Sci. U.S.A.">
        <title>Comparative genomics of biotechnologically important yeasts.</title>
        <authorList>
            <person name="Riley R."/>
            <person name="Haridas S."/>
            <person name="Wolfe K.H."/>
            <person name="Lopes M.R."/>
            <person name="Hittinger C.T."/>
            <person name="Goeker M."/>
            <person name="Salamov A.A."/>
            <person name="Wisecaver J.H."/>
            <person name="Long T.M."/>
            <person name="Calvey C.H."/>
            <person name="Aerts A.L."/>
            <person name="Barry K.W."/>
            <person name="Choi C."/>
            <person name="Clum A."/>
            <person name="Coughlan A.Y."/>
            <person name="Deshpande S."/>
            <person name="Douglass A.P."/>
            <person name="Hanson S.J."/>
            <person name="Klenk H.-P."/>
            <person name="LaButti K.M."/>
            <person name="Lapidus A."/>
            <person name="Lindquist E.A."/>
            <person name="Lipzen A.M."/>
            <person name="Meier-Kolthoff J.P."/>
            <person name="Ohm R.A."/>
            <person name="Otillar R.P."/>
            <person name="Pangilinan J.L."/>
            <person name="Peng Y."/>
            <person name="Rokas A."/>
            <person name="Rosa C.A."/>
            <person name="Scheuner C."/>
            <person name="Sibirny A.A."/>
            <person name="Slot J.C."/>
            <person name="Stielow J.B."/>
            <person name="Sun H."/>
            <person name="Kurtzman C.P."/>
            <person name="Blackwell M."/>
            <person name="Grigoriev I.V."/>
            <person name="Jeffries T.W."/>
        </authorList>
    </citation>
    <scope>NUCLEOTIDE SEQUENCE [LARGE SCALE GENOMIC DNA]</scope>
    <source>
        <strain evidence="3 4">DSM 6958</strain>
    </source>
</reference>
<sequence>VIYQAPFMDTVAILVLFMQFPLLAIIAIHLLFIASFFSGANNHNNNLISPLGFFRNPVLSLFQQNNGVSQNQYSNIVAAMCTIYLMPHSKNLIFVFSCAIIASSLGGGSSPFTNAIYSTTAVEITRIIWSQINRALFSSTVIDHLHDHSHVYGDYLTIEASSVYSAAPYAGGSYNTLISAWALLPRFFRFAQRLNWIHEMPVILCQVVAVHVIGLGLLPFLKKIFSDNTNKPAERHFKPTNGSNPSSLTANFQSGPLSNYNNYYNGYGNNNGNSNGSSSYSANFEIFYVSPSAKKNKRLTQVRTNQPLWSTLASSIVLAARQESSTGLNADEEMAITSGIGVCSVRFIFENLIVLELNKYESSGNYEISVRVNGIQWPQSTTDGSDEHPLLPPTASTDTSKSKNPILIIVYGLTPMTQYDFEVSCAKDPSLDEFLTLIKASITTSARSSPSLSSSTASSSNAFSNSAGNPLSLRDIQPPTRPVSPVTTLLNTLTSAQMTLSDEKQKFKRVKKDHTKRLTALRGEIDSLKSKMGGNDKGDERNRRKVLGLRKEVEQNKEIIDSLSKELEHLINLETEITSEHFKLKKEWEVQISELNDKESKFREQTDKNAEKVNAVESEVFALTSKRDKLLAKKERLKSELDRVSTESQQIWDLEIQKQIINRDKRLEKRKKVEDELSSAMEQLKKGADNARRNASNVWVSIQMHQGGSLPHISN</sequence>
<evidence type="ECO:0000256" key="2">
    <source>
        <dbReference type="SAM" id="Phobius"/>
    </source>
</evidence>
<feature type="region of interest" description="Disordered" evidence="1">
    <location>
        <begin position="521"/>
        <end position="541"/>
    </location>
</feature>
<evidence type="ECO:0000313" key="3">
    <source>
        <dbReference type="EMBL" id="ODQ66486.1"/>
    </source>
</evidence>
<dbReference type="OrthoDB" id="4158994at2759"/>
<dbReference type="AlphaFoldDB" id="A0A1E3PM15"/>
<feature type="compositionally biased region" description="Basic and acidic residues" evidence="1">
    <location>
        <begin position="523"/>
        <end position="541"/>
    </location>
</feature>
<evidence type="ECO:0000256" key="1">
    <source>
        <dbReference type="SAM" id="MobiDB-lite"/>
    </source>
</evidence>
<keyword evidence="2" id="KW-0472">Membrane</keyword>
<accession>A0A1E3PM15</accession>
<feature type="transmembrane region" description="Helical" evidence="2">
    <location>
        <begin position="92"/>
        <end position="112"/>
    </location>
</feature>
<feature type="transmembrane region" description="Helical" evidence="2">
    <location>
        <begin position="12"/>
        <end position="37"/>
    </location>
</feature>
<evidence type="ECO:0000313" key="4">
    <source>
        <dbReference type="Proteomes" id="UP000095009"/>
    </source>
</evidence>